<dbReference type="PROSITE" id="PS51192">
    <property type="entry name" value="HELICASE_ATP_BIND_1"/>
    <property type="match status" value="1"/>
</dbReference>
<dbReference type="GO" id="GO:0003723">
    <property type="term" value="F:RNA binding"/>
    <property type="evidence" value="ECO:0007669"/>
    <property type="project" value="UniProtKB-KW"/>
</dbReference>
<dbReference type="PROSITE" id="PS51194">
    <property type="entry name" value="HELICASE_CTER"/>
    <property type="match status" value="1"/>
</dbReference>
<feature type="domain" description="Helicase C-terminal" evidence="10">
    <location>
        <begin position="122"/>
        <end position="314"/>
    </location>
</feature>
<comment type="catalytic activity">
    <reaction evidence="7">
        <text>ATP + H2O = ADP + phosphate + H(+)</text>
        <dbReference type="Rhea" id="RHEA:13065"/>
        <dbReference type="ChEBI" id="CHEBI:15377"/>
        <dbReference type="ChEBI" id="CHEBI:15378"/>
        <dbReference type="ChEBI" id="CHEBI:30616"/>
        <dbReference type="ChEBI" id="CHEBI:43474"/>
        <dbReference type="ChEBI" id="CHEBI:456216"/>
        <dbReference type="EC" id="3.6.4.13"/>
    </reaction>
</comment>
<evidence type="ECO:0000256" key="4">
    <source>
        <dbReference type="ARBA" id="ARBA00022806"/>
    </source>
</evidence>
<name>A0A9W8HTB5_9FUNG</name>
<evidence type="ECO:0000256" key="8">
    <source>
        <dbReference type="SAM" id="MobiDB-lite"/>
    </source>
</evidence>
<dbReference type="AlphaFoldDB" id="A0A9W8HTB5"/>
<sequence length="488" mass="54093">MRSDIVIGTPGRVVDFLTNQELFREQASATKVLIFDEADMMLDMGFRSEVDKIIEHMPADRQSFLVSATIDKKVKSLAATLLNRDVEEIDCVDKDDANTHANVKQEYIQAEFSQHLPLMSDLIESHIARNKAEGRGAKIVVFLPTVKAADFYGNVLRGMLSKNAPSEDMALNRPRFPRLGGRSRNTFDDVVSLYVLHGRLSQATRTRRSNIFRGFPVTAGSASILVTTDVSARGVDYPDVSMVIQAGIPSETPAYIHRLGRTGRAGKSGEGVILLSPMEMPFLKEIKDVPITESEKYNAQYIQKVCNFELDSAKQTSARWSRVLERLDPEVIFAAYISLVAFFSASKDLIRNPSNQVIMQEVKNLLKPFDLPSPTLPQGLQKQLQGSAPFNSAYGNRGQQGNSFNRSNNRLRDGGYNRPNMFRQGGGGYQGSGYSPRGGYERDGQNSRENRGDRQSWMGRGRNDRGGNGGQRNGFSRGGASSWGGSRF</sequence>
<dbReference type="Pfam" id="PF00270">
    <property type="entry name" value="DEAD"/>
    <property type="match status" value="1"/>
</dbReference>
<dbReference type="GO" id="GO:0005524">
    <property type="term" value="F:ATP binding"/>
    <property type="evidence" value="ECO:0007669"/>
    <property type="project" value="UniProtKB-KW"/>
</dbReference>
<keyword evidence="6" id="KW-0694">RNA-binding</keyword>
<feature type="region of interest" description="Disordered" evidence="8">
    <location>
        <begin position="374"/>
        <end position="488"/>
    </location>
</feature>
<evidence type="ECO:0000256" key="7">
    <source>
        <dbReference type="ARBA" id="ARBA00047984"/>
    </source>
</evidence>
<feature type="compositionally biased region" description="Polar residues" evidence="8">
    <location>
        <begin position="376"/>
        <end position="408"/>
    </location>
</feature>
<dbReference type="GO" id="GO:0003724">
    <property type="term" value="F:RNA helicase activity"/>
    <property type="evidence" value="ECO:0007669"/>
    <property type="project" value="UniProtKB-EC"/>
</dbReference>
<dbReference type="Pfam" id="PF00271">
    <property type="entry name" value="Helicase_C"/>
    <property type="match status" value="1"/>
</dbReference>
<dbReference type="PANTHER" id="PTHR47959:SF1">
    <property type="entry name" value="ATP-DEPENDENT RNA HELICASE DBPA"/>
    <property type="match status" value="1"/>
</dbReference>
<proteinExistence type="predicted"/>
<dbReference type="EC" id="3.6.4.13" evidence="1"/>
<dbReference type="EMBL" id="JANBUO010002220">
    <property type="protein sequence ID" value="KAJ2795355.1"/>
    <property type="molecule type" value="Genomic_DNA"/>
</dbReference>
<dbReference type="InterPro" id="IPR014001">
    <property type="entry name" value="Helicase_ATP-bd"/>
</dbReference>
<dbReference type="InterPro" id="IPR011545">
    <property type="entry name" value="DEAD/DEAH_box_helicase_dom"/>
</dbReference>
<keyword evidence="12" id="KW-1185">Reference proteome</keyword>
<evidence type="ECO:0000256" key="2">
    <source>
        <dbReference type="ARBA" id="ARBA00022741"/>
    </source>
</evidence>
<feature type="domain" description="Helicase ATP-binding" evidence="9">
    <location>
        <begin position="1"/>
        <end position="88"/>
    </location>
</feature>
<feature type="compositionally biased region" description="Basic and acidic residues" evidence="8">
    <location>
        <begin position="439"/>
        <end position="454"/>
    </location>
</feature>
<dbReference type="CDD" id="cd18787">
    <property type="entry name" value="SF2_C_DEAD"/>
    <property type="match status" value="1"/>
</dbReference>
<accession>A0A9W8HTB5</accession>
<dbReference type="InterPro" id="IPR050079">
    <property type="entry name" value="DEAD_box_RNA_helicase"/>
</dbReference>
<dbReference type="GO" id="GO:0016787">
    <property type="term" value="F:hydrolase activity"/>
    <property type="evidence" value="ECO:0007669"/>
    <property type="project" value="UniProtKB-KW"/>
</dbReference>
<evidence type="ECO:0000313" key="12">
    <source>
        <dbReference type="Proteomes" id="UP001140094"/>
    </source>
</evidence>
<dbReference type="GO" id="GO:0005829">
    <property type="term" value="C:cytosol"/>
    <property type="evidence" value="ECO:0007669"/>
    <property type="project" value="TreeGrafter"/>
</dbReference>
<dbReference type="InterPro" id="IPR001650">
    <property type="entry name" value="Helicase_C-like"/>
</dbReference>
<dbReference type="SUPFAM" id="SSF52540">
    <property type="entry name" value="P-loop containing nucleoside triphosphate hydrolases"/>
    <property type="match status" value="1"/>
</dbReference>
<reference evidence="11" key="1">
    <citation type="submission" date="2022-07" db="EMBL/GenBank/DDBJ databases">
        <title>Phylogenomic reconstructions and comparative analyses of Kickxellomycotina fungi.</title>
        <authorList>
            <person name="Reynolds N.K."/>
            <person name="Stajich J.E."/>
            <person name="Barry K."/>
            <person name="Grigoriev I.V."/>
            <person name="Crous P."/>
            <person name="Smith M.E."/>
        </authorList>
    </citation>
    <scope>NUCLEOTIDE SEQUENCE</scope>
    <source>
        <strain evidence="11">NRRL 1565</strain>
    </source>
</reference>
<dbReference type="Proteomes" id="UP001140094">
    <property type="component" value="Unassembled WGS sequence"/>
</dbReference>
<evidence type="ECO:0000313" key="11">
    <source>
        <dbReference type="EMBL" id="KAJ2795355.1"/>
    </source>
</evidence>
<dbReference type="PANTHER" id="PTHR47959">
    <property type="entry name" value="ATP-DEPENDENT RNA HELICASE RHLE-RELATED"/>
    <property type="match status" value="1"/>
</dbReference>
<dbReference type="Gene3D" id="3.40.50.300">
    <property type="entry name" value="P-loop containing nucleotide triphosphate hydrolases"/>
    <property type="match status" value="2"/>
</dbReference>
<dbReference type="SMART" id="SM00490">
    <property type="entry name" value="HELICc"/>
    <property type="match status" value="1"/>
</dbReference>
<feature type="compositionally biased region" description="Low complexity" evidence="8">
    <location>
        <begin position="473"/>
        <end position="488"/>
    </location>
</feature>
<evidence type="ECO:0000259" key="10">
    <source>
        <dbReference type="PROSITE" id="PS51194"/>
    </source>
</evidence>
<keyword evidence="2" id="KW-0547">Nucleotide-binding</keyword>
<evidence type="ECO:0000256" key="5">
    <source>
        <dbReference type="ARBA" id="ARBA00022840"/>
    </source>
</evidence>
<comment type="caution">
    <text evidence="11">The sequence shown here is derived from an EMBL/GenBank/DDBJ whole genome shotgun (WGS) entry which is preliminary data.</text>
</comment>
<organism evidence="11 12">
    <name type="scientific">Coemansia guatemalensis</name>
    <dbReference type="NCBI Taxonomy" id="2761395"/>
    <lineage>
        <taxon>Eukaryota</taxon>
        <taxon>Fungi</taxon>
        <taxon>Fungi incertae sedis</taxon>
        <taxon>Zoopagomycota</taxon>
        <taxon>Kickxellomycotina</taxon>
        <taxon>Kickxellomycetes</taxon>
        <taxon>Kickxellales</taxon>
        <taxon>Kickxellaceae</taxon>
        <taxon>Coemansia</taxon>
    </lineage>
</organism>
<gene>
    <name evidence="11" type="ORF">H4R20_005911</name>
</gene>
<dbReference type="OrthoDB" id="193716at2759"/>
<evidence type="ECO:0000259" key="9">
    <source>
        <dbReference type="PROSITE" id="PS51192"/>
    </source>
</evidence>
<dbReference type="InterPro" id="IPR027417">
    <property type="entry name" value="P-loop_NTPase"/>
</dbReference>
<evidence type="ECO:0000256" key="1">
    <source>
        <dbReference type="ARBA" id="ARBA00012552"/>
    </source>
</evidence>
<keyword evidence="5" id="KW-0067">ATP-binding</keyword>
<keyword evidence="3" id="KW-0378">Hydrolase</keyword>
<protein>
    <recommendedName>
        <fullName evidence="1">RNA helicase</fullName>
        <ecNumber evidence="1">3.6.4.13</ecNumber>
    </recommendedName>
</protein>
<keyword evidence="4" id="KW-0347">Helicase</keyword>
<evidence type="ECO:0000256" key="3">
    <source>
        <dbReference type="ARBA" id="ARBA00022801"/>
    </source>
</evidence>
<evidence type="ECO:0000256" key="6">
    <source>
        <dbReference type="ARBA" id="ARBA00022884"/>
    </source>
</evidence>